<name>A0A3S5AIW1_9PLAT</name>
<dbReference type="Proteomes" id="UP000784294">
    <property type="component" value="Unassembled WGS sequence"/>
</dbReference>
<evidence type="ECO:0000256" key="3">
    <source>
        <dbReference type="ARBA" id="ARBA00022777"/>
    </source>
</evidence>
<dbReference type="GO" id="GO:0005615">
    <property type="term" value="C:extracellular space"/>
    <property type="evidence" value="ECO:0007669"/>
    <property type="project" value="TreeGrafter"/>
</dbReference>
<comment type="caution">
    <text evidence="5">Lacks conserved residue(s) required for the propagation of feature annotation.</text>
</comment>
<feature type="non-terminal residue" evidence="8">
    <location>
        <position position="1"/>
    </location>
</feature>
<dbReference type="PROSITE" id="PS51510">
    <property type="entry name" value="PHOSPHAGEN_KINASE_C"/>
    <property type="match status" value="1"/>
</dbReference>
<keyword evidence="4 5" id="KW-0067">ATP-binding</keyword>
<dbReference type="GO" id="GO:0005524">
    <property type="term" value="F:ATP binding"/>
    <property type="evidence" value="ECO:0007669"/>
    <property type="project" value="UniProtKB-UniRule"/>
</dbReference>
<keyword evidence="2 5" id="KW-0547">Nucleotide-binding</keyword>
<protein>
    <recommendedName>
        <fullName evidence="7">Phosphagen kinase C-terminal domain-containing protein</fullName>
    </recommendedName>
</protein>
<sequence>LLRDAGGYRDWPSGRGIFHNSAKTFLVWVCEEDHIRIISMQKGGNLLAVYKRLIQGIKAIEEKMKFAHSTKYGYLTCCPSNLGTTMRASVHVRVPKLSANKEKFQEVCSKFNLQARGFHGEHTESPDGIYDISNKRRLGLTELEAATEMGKGVAEIIKIESSM</sequence>
<gene>
    <name evidence="8" type="ORF">PXEA_LOCUS31484</name>
</gene>
<dbReference type="PANTHER" id="PTHR11547">
    <property type="entry name" value="ARGININE OR CREATINE KINASE"/>
    <property type="match status" value="1"/>
</dbReference>
<organism evidence="8 9">
    <name type="scientific">Protopolystoma xenopodis</name>
    <dbReference type="NCBI Taxonomy" id="117903"/>
    <lineage>
        <taxon>Eukaryota</taxon>
        <taxon>Metazoa</taxon>
        <taxon>Spiralia</taxon>
        <taxon>Lophotrochozoa</taxon>
        <taxon>Platyhelminthes</taxon>
        <taxon>Monogenea</taxon>
        <taxon>Polyopisthocotylea</taxon>
        <taxon>Polystomatidea</taxon>
        <taxon>Polystomatidae</taxon>
        <taxon>Protopolystoma</taxon>
    </lineage>
</organism>
<dbReference type="SUPFAM" id="SSF55931">
    <property type="entry name" value="Glutamine synthetase/guanido kinase"/>
    <property type="match status" value="1"/>
</dbReference>
<keyword evidence="1 5" id="KW-0808">Transferase</keyword>
<evidence type="ECO:0000256" key="1">
    <source>
        <dbReference type="ARBA" id="ARBA00022679"/>
    </source>
</evidence>
<dbReference type="InterPro" id="IPR014746">
    <property type="entry name" value="Gln_synth/guanido_kin_cat_dom"/>
</dbReference>
<comment type="caution">
    <text evidence="8">The sequence shown here is derived from an EMBL/GenBank/DDBJ whole genome shotgun (WGS) entry which is preliminary data.</text>
</comment>
<evidence type="ECO:0000256" key="6">
    <source>
        <dbReference type="RuleBase" id="RU000505"/>
    </source>
</evidence>
<comment type="similarity">
    <text evidence="5 6">Belongs to the ATP:guanido phosphotransferase family.</text>
</comment>
<dbReference type="GO" id="GO:0004111">
    <property type="term" value="F:creatine kinase activity"/>
    <property type="evidence" value="ECO:0007669"/>
    <property type="project" value="InterPro"/>
</dbReference>
<feature type="binding site" evidence="5">
    <location>
        <begin position="87"/>
        <end position="91"/>
    </location>
    <ligand>
        <name>ATP</name>
        <dbReference type="ChEBI" id="CHEBI:30616"/>
    </ligand>
</feature>
<evidence type="ECO:0000256" key="5">
    <source>
        <dbReference type="PROSITE-ProRule" id="PRU00843"/>
    </source>
</evidence>
<evidence type="ECO:0000259" key="7">
    <source>
        <dbReference type="PROSITE" id="PS51510"/>
    </source>
</evidence>
<dbReference type="PANTHER" id="PTHR11547:SF38">
    <property type="entry name" value="ARGININE KINASE 1-RELATED"/>
    <property type="match status" value="1"/>
</dbReference>
<feature type="binding site" evidence="5">
    <location>
        <begin position="116"/>
        <end position="121"/>
    </location>
    <ligand>
        <name>ATP</name>
        <dbReference type="ChEBI" id="CHEBI:30616"/>
    </ligand>
</feature>
<dbReference type="InterPro" id="IPR000749">
    <property type="entry name" value="ATP-guanido_PTrfase"/>
</dbReference>
<proteinExistence type="inferred from homology"/>
<accession>A0A3S5AIW1</accession>
<evidence type="ECO:0000256" key="4">
    <source>
        <dbReference type="ARBA" id="ARBA00022840"/>
    </source>
</evidence>
<evidence type="ECO:0000256" key="2">
    <source>
        <dbReference type="ARBA" id="ARBA00022741"/>
    </source>
</evidence>
<keyword evidence="9" id="KW-1185">Reference proteome</keyword>
<dbReference type="EMBL" id="CAAALY010256718">
    <property type="protein sequence ID" value="VEL38044.1"/>
    <property type="molecule type" value="Genomic_DNA"/>
</dbReference>
<dbReference type="OrthoDB" id="430219at2759"/>
<reference evidence="8" key="1">
    <citation type="submission" date="2018-11" db="EMBL/GenBank/DDBJ databases">
        <authorList>
            <consortium name="Pathogen Informatics"/>
        </authorList>
    </citation>
    <scope>NUCLEOTIDE SEQUENCE</scope>
</reference>
<evidence type="ECO:0000313" key="9">
    <source>
        <dbReference type="Proteomes" id="UP000784294"/>
    </source>
</evidence>
<dbReference type="GO" id="GO:0046314">
    <property type="term" value="P:phosphocreatine biosynthetic process"/>
    <property type="evidence" value="ECO:0007669"/>
    <property type="project" value="InterPro"/>
</dbReference>
<keyword evidence="3 5" id="KW-0418">Kinase</keyword>
<feature type="domain" description="Phosphagen kinase C-terminal" evidence="7">
    <location>
        <begin position="1"/>
        <end position="163"/>
    </location>
</feature>
<dbReference type="PROSITE" id="PS00112">
    <property type="entry name" value="PHOSPHAGEN_KINASE"/>
    <property type="match status" value="1"/>
</dbReference>
<dbReference type="InterPro" id="IPR022414">
    <property type="entry name" value="ATP-guanido_PTrfase_cat"/>
</dbReference>
<dbReference type="AlphaFoldDB" id="A0A3S5AIW1"/>
<dbReference type="Gene3D" id="3.30.590.10">
    <property type="entry name" value="Glutamine synthetase/guanido kinase, catalytic domain"/>
    <property type="match status" value="1"/>
</dbReference>
<dbReference type="Pfam" id="PF00217">
    <property type="entry name" value="ATP-gua_Ptrans"/>
    <property type="match status" value="1"/>
</dbReference>
<dbReference type="InterPro" id="IPR022415">
    <property type="entry name" value="ATP-guanido_PTrfase_AS"/>
</dbReference>
<evidence type="ECO:0000313" key="8">
    <source>
        <dbReference type="EMBL" id="VEL38044.1"/>
    </source>
</evidence>
<feature type="binding site" evidence="5">
    <location>
        <position position="36"/>
    </location>
    <ligand>
        <name>ATP</name>
        <dbReference type="ChEBI" id="CHEBI:30616"/>
    </ligand>
</feature>